<accession>A0ABX1W1P4</accession>
<dbReference type="Proteomes" id="UP000539052">
    <property type="component" value="Unassembled WGS sequence"/>
</dbReference>
<dbReference type="RefSeq" id="WP_170823731.1">
    <property type="nucleotide sequence ID" value="NZ_JAAOXG010000061.1"/>
</dbReference>
<evidence type="ECO:0000313" key="1">
    <source>
        <dbReference type="EMBL" id="NNJ32641.1"/>
    </source>
</evidence>
<keyword evidence="2" id="KW-1185">Reference proteome</keyword>
<protein>
    <submittedName>
        <fullName evidence="1">DUF2577 family protein</fullName>
    </submittedName>
</protein>
<sequence length="92" mass="10207">MIQEEGAKNNPPTIEFATMSGPKSCKLGDFLLVEEDLIFSEHLLNRLATNVSVSESHSDQSQYMQPLQAGDEVAVIRVSQTRYLVLDRVVGL</sequence>
<comment type="caution">
    <text evidence="1">The sequence shown here is derived from an EMBL/GenBank/DDBJ whole genome shotgun (WGS) entry which is preliminary data.</text>
</comment>
<proteinExistence type="predicted"/>
<name>A0ABX1W1P4_9FIRM</name>
<reference evidence="1 2" key="1">
    <citation type="submission" date="2020-03" db="EMBL/GenBank/DDBJ databases">
        <title>Genome Sequence of industrial isolate, B5A.</title>
        <authorList>
            <person name="Sharma S."/>
            <person name="Patil P.B."/>
            <person name="Korpole S."/>
        </authorList>
    </citation>
    <scope>NUCLEOTIDE SEQUENCE [LARGE SCALE GENOMIC DNA]</scope>
    <source>
        <strain evidence="1 2">PI-S10-B5A</strain>
    </source>
</reference>
<gene>
    <name evidence="1" type="ORF">G9470_23030</name>
</gene>
<evidence type="ECO:0000313" key="2">
    <source>
        <dbReference type="Proteomes" id="UP000539052"/>
    </source>
</evidence>
<dbReference type="InterPro" id="IPR022555">
    <property type="entry name" value="DUF2577"/>
</dbReference>
<organism evidence="1 2">
    <name type="scientific">Lacrimispora defluvii</name>
    <dbReference type="NCBI Taxonomy" id="2719233"/>
    <lineage>
        <taxon>Bacteria</taxon>
        <taxon>Bacillati</taxon>
        <taxon>Bacillota</taxon>
        <taxon>Clostridia</taxon>
        <taxon>Lachnospirales</taxon>
        <taxon>Lachnospiraceae</taxon>
        <taxon>Lacrimispora</taxon>
    </lineage>
</organism>
<dbReference type="Pfam" id="PF10844">
    <property type="entry name" value="DUF2577"/>
    <property type="match status" value="1"/>
</dbReference>
<dbReference type="EMBL" id="JAAOXG010000061">
    <property type="protein sequence ID" value="NNJ32641.1"/>
    <property type="molecule type" value="Genomic_DNA"/>
</dbReference>